<dbReference type="PANTHER" id="PTHR11614">
    <property type="entry name" value="PHOSPHOLIPASE-RELATED"/>
    <property type="match status" value="1"/>
</dbReference>
<reference evidence="2 3" key="1">
    <citation type="submission" date="2020-07" db="EMBL/GenBank/DDBJ databases">
        <title>Fungal Genomes of the International Space Station.</title>
        <authorList>
            <person name="Seuylemezian A."/>
            <person name="Singh N.K."/>
            <person name="Wood J."/>
            <person name="Venkateswaran K."/>
        </authorList>
    </citation>
    <scope>NUCLEOTIDE SEQUENCE [LARGE SCALE GENOMIC DNA]</scope>
    <source>
        <strain evidence="2 3">PL-B2</strain>
    </source>
</reference>
<dbReference type="GO" id="GO:0016787">
    <property type="term" value="F:hydrolase activity"/>
    <property type="evidence" value="ECO:0007669"/>
    <property type="project" value="UniProtKB-KW"/>
</dbReference>
<evidence type="ECO:0000313" key="2">
    <source>
        <dbReference type="EMBL" id="MBY0096027.1"/>
    </source>
</evidence>
<dbReference type="Gene3D" id="3.40.50.1820">
    <property type="entry name" value="alpha/beta hydrolase"/>
    <property type="match status" value="1"/>
</dbReference>
<dbReference type="EMBL" id="JACWFH010000007">
    <property type="protein sequence ID" value="MBY0096027.1"/>
    <property type="molecule type" value="Genomic_DNA"/>
</dbReference>
<organism evidence="2 3">
    <name type="scientific">Mesobacillus maritimus</name>
    <dbReference type="NCBI Taxonomy" id="1643336"/>
    <lineage>
        <taxon>Bacteria</taxon>
        <taxon>Bacillati</taxon>
        <taxon>Bacillota</taxon>
        <taxon>Bacilli</taxon>
        <taxon>Bacillales</taxon>
        <taxon>Bacillaceae</taxon>
        <taxon>Mesobacillus</taxon>
    </lineage>
</organism>
<proteinExistence type="predicted"/>
<dbReference type="InterPro" id="IPR012354">
    <property type="entry name" value="Esterase_lipase"/>
</dbReference>
<keyword evidence="3" id="KW-1185">Reference proteome</keyword>
<protein>
    <submittedName>
        <fullName evidence="2">Alpha/beta fold hydrolase</fullName>
    </submittedName>
</protein>
<dbReference type="InterPro" id="IPR029058">
    <property type="entry name" value="AB_hydrolase_fold"/>
</dbReference>
<sequence>MKEKYPVIDGAETFFYKGNEVGILLSHGFVGTPQSVQFIGERLAEYGYTVLAPRLPGHGTHFHDLENCTYDDWFAALENGYHYLAKECSTVFVLGQSMGGTLTLKLAHKYPEIRGIVTVNAALSLPAFEYLKDSQVPQFLPEGEPDIKAKGVYEITYDQTPLKAIHQLQALMASTPRLLPDITTPILCVKSSVDHVVPPENTAFIYKKVNSKVKDLITLENSYHVASMDNDKEQIVENVVNFVQQQLAKELIASNS</sequence>
<dbReference type="SUPFAM" id="SSF53474">
    <property type="entry name" value="alpha/beta-Hydrolases"/>
    <property type="match status" value="1"/>
</dbReference>
<dbReference type="RefSeq" id="WP_221871527.1">
    <property type="nucleotide sequence ID" value="NZ_JACWFH010000007.1"/>
</dbReference>
<evidence type="ECO:0000259" key="1">
    <source>
        <dbReference type="Pfam" id="PF12697"/>
    </source>
</evidence>
<feature type="domain" description="AB hydrolase-1" evidence="1">
    <location>
        <begin position="23"/>
        <end position="236"/>
    </location>
</feature>
<evidence type="ECO:0000313" key="3">
    <source>
        <dbReference type="Proteomes" id="UP000769780"/>
    </source>
</evidence>
<dbReference type="Proteomes" id="UP000769780">
    <property type="component" value="Unassembled WGS sequence"/>
</dbReference>
<dbReference type="InterPro" id="IPR000073">
    <property type="entry name" value="AB_hydrolase_1"/>
</dbReference>
<gene>
    <name evidence="2" type="ORF">H0185_04310</name>
</gene>
<name>A0ABS7K190_9BACI</name>
<dbReference type="Pfam" id="PF12697">
    <property type="entry name" value="Abhydrolase_6"/>
    <property type="match status" value="1"/>
</dbReference>
<keyword evidence="2" id="KW-0378">Hydrolase</keyword>
<dbReference type="InterPro" id="IPR051044">
    <property type="entry name" value="MAG_DAG_Lipase"/>
</dbReference>
<comment type="caution">
    <text evidence="2">The sequence shown here is derived from an EMBL/GenBank/DDBJ whole genome shotgun (WGS) entry which is preliminary data.</text>
</comment>
<accession>A0ABS7K190</accession>
<dbReference type="PIRSF" id="PIRSF017388">
    <property type="entry name" value="Esterase_lipase"/>
    <property type="match status" value="1"/>
</dbReference>